<dbReference type="SMART" id="SM01391">
    <property type="entry name" value="Filament"/>
    <property type="match status" value="1"/>
</dbReference>
<dbReference type="Gene3D" id="1.10.287.1490">
    <property type="match status" value="1"/>
</dbReference>
<dbReference type="GO" id="GO:0031507">
    <property type="term" value="P:heterochromatin formation"/>
    <property type="evidence" value="ECO:0007669"/>
    <property type="project" value="TreeGrafter"/>
</dbReference>
<dbReference type="Pfam" id="PF00038">
    <property type="entry name" value="Filament"/>
    <property type="match status" value="1"/>
</dbReference>
<feature type="region of interest" description="Disordered" evidence="3">
    <location>
        <begin position="374"/>
        <end position="397"/>
    </location>
</feature>
<evidence type="ECO:0000313" key="6">
    <source>
        <dbReference type="Proteomes" id="UP000663828"/>
    </source>
</evidence>
<dbReference type="SUPFAM" id="SSF64593">
    <property type="entry name" value="Intermediate filament protein, coiled coil region"/>
    <property type="match status" value="2"/>
</dbReference>
<gene>
    <name evidence="5" type="ORF">XAT740_LOCUS749</name>
</gene>
<dbReference type="PANTHER" id="PTHR45721:SF12">
    <property type="entry name" value="INTERMEDIATE FILAMENT PROTEIN IFA-1"/>
    <property type="match status" value="1"/>
</dbReference>
<dbReference type="GO" id="GO:0051664">
    <property type="term" value="P:nuclear pore localization"/>
    <property type="evidence" value="ECO:0007669"/>
    <property type="project" value="TreeGrafter"/>
</dbReference>
<protein>
    <recommendedName>
        <fullName evidence="4">IF rod domain-containing protein</fullName>
    </recommendedName>
</protein>
<dbReference type="GO" id="GO:0090435">
    <property type="term" value="P:protein localization to nuclear envelope"/>
    <property type="evidence" value="ECO:0007669"/>
    <property type="project" value="TreeGrafter"/>
</dbReference>
<keyword evidence="2" id="KW-0175">Coiled coil</keyword>
<dbReference type="GO" id="GO:0006998">
    <property type="term" value="P:nuclear envelope organization"/>
    <property type="evidence" value="ECO:0007669"/>
    <property type="project" value="TreeGrafter"/>
</dbReference>
<dbReference type="Proteomes" id="UP000663828">
    <property type="component" value="Unassembled WGS sequence"/>
</dbReference>
<organism evidence="5 6">
    <name type="scientific">Adineta ricciae</name>
    <name type="common">Rotifer</name>
    <dbReference type="NCBI Taxonomy" id="249248"/>
    <lineage>
        <taxon>Eukaryota</taxon>
        <taxon>Metazoa</taxon>
        <taxon>Spiralia</taxon>
        <taxon>Gnathifera</taxon>
        <taxon>Rotifera</taxon>
        <taxon>Eurotatoria</taxon>
        <taxon>Bdelloidea</taxon>
        <taxon>Adinetida</taxon>
        <taxon>Adinetidae</taxon>
        <taxon>Adineta</taxon>
    </lineage>
</organism>
<evidence type="ECO:0000256" key="3">
    <source>
        <dbReference type="SAM" id="MobiDB-lite"/>
    </source>
</evidence>
<evidence type="ECO:0000256" key="1">
    <source>
        <dbReference type="ARBA" id="ARBA00022754"/>
    </source>
</evidence>
<sequence>MYSRYEQRQERTSHEYDRVGDSYDSTASGGTTTSTYRTAITPRVINISQRPRQSAFGGSGGGVMTRVYQSIQSGRSGSFGPGLASLANFPGVPMRGSGTSTALVGFNATRQREKRDLEQLNDKFAQYVEKVRFLEAQNKKLDLELGELRKRSGQGSSRIKEMYDIEIDEANRLIAATKKDAADANGKTQQAEQELKRQKDRYNNVSGAREADRKEVDALQRQIAENEAQINLFRRRMADLEDEARRYKGEGQRIGAEISRLQNEIQNQRFLKSSCEVEKLALEDELTSLKHTHETVLADLRSKSVSNDLDPSHFFRNELAQAIREIRNDYENLVENQRNDMQNRYSLLYNELIIRQQRPDGNIQNEQQRRQEERLRSEISQTQSQHGYLRAENENMKNRIGELERKLNLAREDASAAQAKRDRDLEDARRRLERANNDFNEVSNLKTSLEKEIGTYRELLESQNGLRGYVDRIVQNAEQQALDRPSSARPITGGSTTITRTYINTTGPSYSSGNAGGFGGLNSLVSESIRPSSAGYQTISSGIRSTLRDSAFSDAHTRNSGDF</sequence>
<feature type="domain" description="IF rod" evidence="4">
    <location>
        <begin position="113"/>
        <end position="467"/>
    </location>
</feature>
<keyword evidence="6" id="KW-1185">Reference proteome</keyword>
<comment type="caution">
    <text evidence="5">The sequence shown here is derived from an EMBL/GenBank/DDBJ whole genome shotgun (WGS) entry which is preliminary data.</text>
</comment>
<evidence type="ECO:0000256" key="2">
    <source>
        <dbReference type="ARBA" id="ARBA00023054"/>
    </source>
</evidence>
<dbReference type="AlphaFoldDB" id="A0A813PWW7"/>
<dbReference type="GO" id="GO:0005200">
    <property type="term" value="F:structural constituent of cytoskeleton"/>
    <property type="evidence" value="ECO:0007669"/>
    <property type="project" value="TreeGrafter"/>
</dbReference>
<dbReference type="GO" id="GO:0007097">
    <property type="term" value="P:nuclear migration"/>
    <property type="evidence" value="ECO:0007669"/>
    <property type="project" value="TreeGrafter"/>
</dbReference>
<evidence type="ECO:0000313" key="5">
    <source>
        <dbReference type="EMBL" id="CAF0757355.1"/>
    </source>
</evidence>
<name>A0A813PWW7_ADIRI</name>
<dbReference type="EMBL" id="CAJNOR010000021">
    <property type="protein sequence ID" value="CAF0757355.1"/>
    <property type="molecule type" value="Genomic_DNA"/>
</dbReference>
<dbReference type="GO" id="GO:0005882">
    <property type="term" value="C:intermediate filament"/>
    <property type="evidence" value="ECO:0007669"/>
    <property type="project" value="UniProtKB-KW"/>
</dbReference>
<feature type="region of interest" description="Disordered" evidence="3">
    <location>
        <begin position="1"/>
        <end position="37"/>
    </location>
</feature>
<accession>A0A813PWW7</accession>
<keyword evidence="1" id="KW-0403">Intermediate filament</keyword>
<proteinExistence type="predicted"/>
<evidence type="ECO:0000259" key="4">
    <source>
        <dbReference type="PROSITE" id="PS51842"/>
    </source>
</evidence>
<reference evidence="5" key="1">
    <citation type="submission" date="2021-02" db="EMBL/GenBank/DDBJ databases">
        <authorList>
            <person name="Nowell W R."/>
        </authorList>
    </citation>
    <scope>NUCLEOTIDE SEQUENCE</scope>
</reference>
<feature type="compositionally biased region" description="Low complexity" evidence="3">
    <location>
        <begin position="22"/>
        <end position="37"/>
    </location>
</feature>
<dbReference type="GO" id="GO:0005652">
    <property type="term" value="C:nuclear lamina"/>
    <property type="evidence" value="ECO:0007669"/>
    <property type="project" value="TreeGrafter"/>
</dbReference>
<dbReference type="Gene3D" id="1.20.5.170">
    <property type="match status" value="1"/>
</dbReference>
<feature type="compositionally biased region" description="Basic and acidic residues" evidence="3">
    <location>
        <begin position="193"/>
        <end position="202"/>
    </location>
</feature>
<feature type="compositionally biased region" description="Basic and acidic residues" evidence="3">
    <location>
        <begin position="1"/>
        <end position="21"/>
    </location>
</feature>
<feature type="region of interest" description="Disordered" evidence="3">
    <location>
        <begin position="181"/>
        <end position="213"/>
    </location>
</feature>
<dbReference type="InterPro" id="IPR039008">
    <property type="entry name" value="IF_rod_dom"/>
</dbReference>
<dbReference type="PANTHER" id="PTHR45721">
    <property type="entry name" value="LAMIN DM0-RELATED"/>
    <property type="match status" value="1"/>
</dbReference>
<dbReference type="PROSITE" id="PS51842">
    <property type="entry name" value="IF_ROD_2"/>
    <property type="match status" value="1"/>
</dbReference>